<proteinExistence type="predicted"/>
<comment type="caution">
    <text evidence="1">The sequence shown here is derived from an EMBL/GenBank/DDBJ whole genome shotgun (WGS) entry which is preliminary data.</text>
</comment>
<dbReference type="Proteomes" id="UP000599437">
    <property type="component" value="Unassembled WGS sequence"/>
</dbReference>
<keyword evidence="2" id="KW-1185">Reference proteome</keyword>
<dbReference type="EMBL" id="BMVO01000005">
    <property type="protein sequence ID" value="GHA99387.1"/>
    <property type="molecule type" value="Genomic_DNA"/>
</dbReference>
<accession>A0ABQ3DLN6</accession>
<organism evidence="1 2">
    <name type="scientific">Streptomyces chryseus</name>
    <dbReference type="NCBI Taxonomy" id="68186"/>
    <lineage>
        <taxon>Bacteria</taxon>
        <taxon>Bacillati</taxon>
        <taxon>Actinomycetota</taxon>
        <taxon>Actinomycetes</taxon>
        <taxon>Kitasatosporales</taxon>
        <taxon>Streptomycetaceae</taxon>
        <taxon>Streptomyces</taxon>
    </lineage>
</organism>
<name>A0ABQ3DLN6_9ACTN</name>
<evidence type="ECO:0000313" key="2">
    <source>
        <dbReference type="Proteomes" id="UP000599437"/>
    </source>
</evidence>
<gene>
    <name evidence="1" type="ORF">GCM10010346_22770</name>
</gene>
<evidence type="ECO:0000313" key="1">
    <source>
        <dbReference type="EMBL" id="GHA99387.1"/>
    </source>
</evidence>
<sequence>MTEPAIATATTIGEARPIASNSASPVKSIPAIATHTVTPETMTARPLVAAAIRRAVCGSCPASRSSRSRRR</sequence>
<reference evidence="2" key="1">
    <citation type="journal article" date="2019" name="Int. J. Syst. Evol. Microbiol.">
        <title>The Global Catalogue of Microorganisms (GCM) 10K type strain sequencing project: providing services to taxonomists for standard genome sequencing and annotation.</title>
        <authorList>
            <consortium name="The Broad Institute Genomics Platform"/>
            <consortium name="The Broad Institute Genome Sequencing Center for Infectious Disease"/>
            <person name="Wu L."/>
            <person name="Ma J."/>
        </authorList>
    </citation>
    <scope>NUCLEOTIDE SEQUENCE [LARGE SCALE GENOMIC DNA]</scope>
    <source>
        <strain evidence="2">JCM 4737</strain>
    </source>
</reference>
<protein>
    <submittedName>
        <fullName evidence="1">Uncharacterized protein</fullName>
    </submittedName>
</protein>